<dbReference type="InterPro" id="IPR035892">
    <property type="entry name" value="C2_domain_sf"/>
</dbReference>
<comment type="catalytic activity">
    <reaction evidence="20">
        <text>O-phospho-L-threonyl-[protein] + H2O = L-threonyl-[protein] + phosphate</text>
        <dbReference type="Rhea" id="RHEA:47004"/>
        <dbReference type="Rhea" id="RHEA-COMP:11060"/>
        <dbReference type="Rhea" id="RHEA-COMP:11605"/>
        <dbReference type="ChEBI" id="CHEBI:15377"/>
        <dbReference type="ChEBI" id="CHEBI:30013"/>
        <dbReference type="ChEBI" id="CHEBI:43474"/>
        <dbReference type="ChEBI" id="CHEBI:61977"/>
        <dbReference type="EC" id="3.1.3.16"/>
    </reaction>
    <physiologicalReaction direction="left-to-right" evidence="20">
        <dbReference type="Rhea" id="RHEA:47005"/>
    </physiologicalReaction>
</comment>
<evidence type="ECO:0000256" key="1">
    <source>
        <dbReference type="ARBA" id="ARBA00004487"/>
    </source>
</evidence>
<dbReference type="GO" id="GO:0005829">
    <property type="term" value="C:cytosol"/>
    <property type="evidence" value="ECO:0007669"/>
    <property type="project" value="TreeGrafter"/>
</dbReference>
<dbReference type="PROSITE" id="PS50056">
    <property type="entry name" value="TYR_PHOSPHATASE_2"/>
    <property type="match status" value="1"/>
</dbReference>
<dbReference type="FunFam" id="3.90.190.10:FF:000029">
    <property type="entry name" value="Phosphatidylinositol 3,4,5-trisphosphate 3-phosphatase and dual-specificity protein phosphatase PTEN"/>
    <property type="match status" value="1"/>
</dbReference>
<keyword evidence="9" id="KW-0904">Protein phosphatase</keyword>
<evidence type="ECO:0000256" key="8">
    <source>
        <dbReference type="ARBA" id="ARBA00022801"/>
    </source>
</evidence>
<evidence type="ECO:0000256" key="10">
    <source>
        <dbReference type="ARBA" id="ARBA00023098"/>
    </source>
</evidence>
<comment type="catalytic activity">
    <reaction evidence="13">
        <text>1,2-dioctanoyl-sn-glycero-3-phospho-(1D-myo-inositol-3,4,5-trisphosphate) + H2O = 1,2-dioctanoyl-sn-glycero-3-phospho-(1D-myo-inositol-4,5-bisphosphate) + phosphate</text>
        <dbReference type="Rhea" id="RHEA:43552"/>
        <dbReference type="ChEBI" id="CHEBI:15377"/>
        <dbReference type="ChEBI" id="CHEBI:43474"/>
        <dbReference type="ChEBI" id="CHEBI:83416"/>
        <dbReference type="ChEBI" id="CHEBI:83419"/>
    </reaction>
    <physiologicalReaction direction="left-to-right" evidence="13">
        <dbReference type="Rhea" id="RHEA:43553"/>
    </physiologicalReaction>
</comment>
<feature type="compositionally biased region" description="Low complexity" evidence="22">
    <location>
        <begin position="470"/>
        <end position="482"/>
    </location>
</feature>
<dbReference type="InterPro" id="IPR045101">
    <property type="entry name" value="PTP_PTEN"/>
</dbReference>
<dbReference type="GO" id="GO:0043005">
    <property type="term" value="C:neuron projection"/>
    <property type="evidence" value="ECO:0007669"/>
    <property type="project" value="UniProtKB-SubCell"/>
</dbReference>
<dbReference type="GO" id="GO:0051896">
    <property type="term" value="P:regulation of phosphatidylinositol 3-kinase/protein kinase B signal transduction"/>
    <property type="evidence" value="ECO:0007669"/>
    <property type="project" value="TreeGrafter"/>
</dbReference>
<dbReference type="Gene3D" id="2.60.40.1110">
    <property type="match status" value="1"/>
</dbReference>
<evidence type="ECO:0000259" key="23">
    <source>
        <dbReference type="PROSITE" id="PS50056"/>
    </source>
</evidence>
<dbReference type="InterPro" id="IPR000387">
    <property type="entry name" value="Tyr_Pase_dom"/>
</dbReference>
<dbReference type="GO" id="GO:0004725">
    <property type="term" value="F:protein tyrosine phosphatase activity"/>
    <property type="evidence" value="ECO:0007669"/>
    <property type="project" value="UniProtKB-EC"/>
</dbReference>
<comment type="catalytic activity">
    <reaction evidence="21">
        <text>O-phospho-L-tyrosyl-[protein] + H2O = L-tyrosyl-[protein] + phosphate</text>
        <dbReference type="Rhea" id="RHEA:10684"/>
        <dbReference type="Rhea" id="RHEA-COMP:10136"/>
        <dbReference type="Rhea" id="RHEA-COMP:20101"/>
        <dbReference type="ChEBI" id="CHEBI:15377"/>
        <dbReference type="ChEBI" id="CHEBI:43474"/>
        <dbReference type="ChEBI" id="CHEBI:46858"/>
        <dbReference type="ChEBI" id="CHEBI:61978"/>
        <dbReference type="EC" id="3.1.3.48"/>
    </reaction>
    <physiologicalReaction direction="left-to-right" evidence="21">
        <dbReference type="Rhea" id="RHEA:10685"/>
    </physiologicalReaction>
</comment>
<dbReference type="Pfam" id="PF10409">
    <property type="entry name" value="PTEN_C2"/>
    <property type="match status" value="1"/>
</dbReference>
<dbReference type="GO" id="GO:0048870">
    <property type="term" value="P:cell motility"/>
    <property type="evidence" value="ECO:0007669"/>
    <property type="project" value="TreeGrafter"/>
</dbReference>
<sequence length="516" mass="58754">MVQNNRFGHLVQNVTMNKADYLIIKKGDNPPVSGDKESCTPCGKGARNIFGFAHLVGFKTAMASTITNMKVTNPIKGLVSKRRKRYTKDGFNLDLTYIRNNLIAMGFPADRLEGVYRNHIDDVVKFLEAKHKDHYKIYNLCSERSYDVSKFQQRVANYPFDDHNPPNIEAIKPFCDDVDKWLSEDSYNVAAVHCKAGKGRTGVMVCCYMIHARQFLTANEALNFYGQMRTTDRKGVTIPSQRRYVNYYATLVQEGLNYSAVDVIIREIRLEPVPTLFNGTQGSLQFVISQGTDKVFVSVPYEVKKGCSSICIPLEQYRYVKGDIKIEFFSKQKMRKEKMFHFWFNTFFVRDEVDSKCGSRVSCEGENGNTNHHQNHQLEMLPERSLSCEGPTTNSHQHHNTRASSLLDLETESKLVALRIDKWDLDDAHKDKANKLYPADFRVVVVMSKIGQGNRDSSLWKRDVPKVVKSTPSESSEASTESSTDEDGWESVEGEVGRYSLLTDSETLLTERLFPS</sequence>
<keyword evidence="10" id="KW-0443">Lipid metabolism</keyword>
<evidence type="ECO:0000256" key="17">
    <source>
        <dbReference type="ARBA" id="ARBA00043762"/>
    </source>
</evidence>
<comment type="subcellular location">
    <subcellularLocation>
        <location evidence="1">Cell projection</location>
        <location evidence="1">Neuron projection</location>
    </subcellularLocation>
    <subcellularLocation>
        <location evidence="2">Cytoplasm</location>
    </subcellularLocation>
</comment>
<evidence type="ECO:0000256" key="18">
    <source>
        <dbReference type="ARBA" id="ARBA00044309"/>
    </source>
</evidence>
<name>A0A8I6RK98_CIMLE</name>
<feature type="domain" description="C2 tensin-type" evidence="25">
    <location>
        <begin position="260"/>
        <end position="450"/>
    </location>
</feature>
<dbReference type="GO" id="GO:0016314">
    <property type="term" value="F:phosphatidylinositol-3,4,5-trisphosphate 3-phosphatase activity"/>
    <property type="evidence" value="ECO:0007669"/>
    <property type="project" value="UniProtKB-EC"/>
</dbReference>
<dbReference type="OrthoDB" id="16692at2759"/>
<feature type="domain" description="Tyrosine specific protein phosphatases" evidence="23">
    <location>
        <begin position="172"/>
        <end position="229"/>
    </location>
</feature>
<comment type="catalytic activity">
    <reaction evidence="19">
        <text>O-phospho-L-seryl-[protein] + H2O = L-seryl-[protein] + phosphate</text>
        <dbReference type="Rhea" id="RHEA:20629"/>
        <dbReference type="Rhea" id="RHEA-COMP:9863"/>
        <dbReference type="Rhea" id="RHEA-COMP:11604"/>
        <dbReference type="ChEBI" id="CHEBI:15377"/>
        <dbReference type="ChEBI" id="CHEBI:29999"/>
        <dbReference type="ChEBI" id="CHEBI:43474"/>
        <dbReference type="ChEBI" id="CHEBI:83421"/>
        <dbReference type="EC" id="3.1.3.16"/>
    </reaction>
    <physiologicalReaction direction="left-to-right" evidence="19">
        <dbReference type="Rhea" id="RHEA:20630"/>
    </physiologicalReaction>
</comment>
<evidence type="ECO:0000256" key="22">
    <source>
        <dbReference type="SAM" id="MobiDB-lite"/>
    </source>
</evidence>
<evidence type="ECO:0000256" key="16">
    <source>
        <dbReference type="ARBA" id="ARBA00043760"/>
    </source>
</evidence>
<dbReference type="PANTHER" id="PTHR12305">
    <property type="entry name" value="PHOSPHATASE WITH HOMOLOGY TO TENSIN"/>
    <property type="match status" value="1"/>
</dbReference>
<evidence type="ECO:0000256" key="15">
    <source>
        <dbReference type="ARBA" id="ARBA00043734"/>
    </source>
</evidence>
<dbReference type="SMART" id="SM01326">
    <property type="entry name" value="PTEN_C2"/>
    <property type="match status" value="1"/>
</dbReference>
<protein>
    <recommendedName>
        <fullName evidence="14">Phosphatidylinositol 3,4,5-trisphosphate 3-phosphatase and dual-specificity protein phosphatase PTEN</fullName>
        <ecNumber evidence="6">3.1.3.16</ecNumber>
        <ecNumber evidence="5">3.1.3.48</ecNumber>
        <ecNumber evidence="4">3.1.3.67</ecNumber>
    </recommendedName>
    <alternativeName>
        <fullName evidence="18">Inositol polyphosphate 3-phosphatase</fullName>
    </alternativeName>
</protein>
<evidence type="ECO:0000256" key="21">
    <source>
        <dbReference type="ARBA" id="ARBA00051341"/>
    </source>
</evidence>
<evidence type="ECO:0000259" key="25">
    <source>
        <dbReference type="PROSITE" id="PS51182"/>
    </source>
</evidence>
<evidence type="ECO:0000256" key="13">
    <source>
        <dbReference type="ARBA" id="ARBA00034268"/>
    </source>
</evidence>
<dbReference type="EC" id="3.1.3.48" evidence="5"/>
<comment type="catalytic activity">
    <reaction evidence="17">
        <text>1D-myo-inositol 1,3,4,5,6-pentakisphosphate + H2O = 1D-myo-inositol 1,4,5,6-tetrakisphosphate + phosphate</text>
        <dbReference type="Rhea" id="RHEA:77143"/>
        <dbReference type="ChEBI" id="CHEBI:15377"/>
        <dbReference type="ChEBI" id="CHEBI:43474"/>
        <dbReference type="ChEBI" id="CHEBI:57627"/>
        <dbReference type="ChEBI" id="CHEBI:57733"/>
    </reaction>
    <physiologicalReaction direction="left-to-right" evidence="17">
        <dbReference type="Rhea" id="RHEA:77144"/>
    </physiologicalReaction>
</comment>
<dbReference type="OMA" id="CKKFKQR"/>
<comment type="catalytic activity">
    <reaction evidence="16">
        <text>a 1,2-diacyl-sn-glycero-3-phospho-(1D-myo-inositol-3,4,5-trisphosphate) + H2O = a 1,2-diacyl-sn-glycero-3-phospho-(1D-myo-inositol-4,5-bisphosphate) + phosphate</text>
        <dbReference type="Rhea" id="RHEA:25017"/>
        <dbReference type="ChEBI" id="CHEBI:15377"/>
        <dbReference type="ChEBI" id="CHEBI:43474"/>
        <dbReference type="ChEBI" id="CHEBI:57836"/>
        <dbReference type="ChEBI" id="CHEBI:58456"/>
        <dbReference type="EC" id="3.1.3.67"/>
    </reaction>
    <physiologicalReaction direction="left-to-right" evidence="16">
        <dbReference type="Rhea" id="RHEA:25018"/>
    </physiologicalReaction>
</comment>
<evidence type="ECO:0000256" key="2">
    <source>
        <dbReference type="ARBA" id="ARBA00004496"/>
    </source>
</evidence>
<dbReference type="KEGG" id="clec:106665060"/>
<dbReference type="GO" id="GO:0043491">
    <property type="term" value="P:phosphatidylinositol 3-kinase/protein kinase B signal transduction"/>
    <property type="evidence" value="ECO:0007669"/>
    <property type="project" value="TreeGrafter"/>
</dbReference>
<dbReference type="InterPro" id="IPR016130">
    <property type="entry name" value="Tyr_Pase_AS"/>
</dbReference>
<dbReference type="RefSeq" id="XP_014246712.1">
    <property type="nucleotide sequence ID" value="XM_014391226.2"/>
</dbReference>
<dbReference type="EC" id="3.1.3.67" evidence="4"/>
<dbReference type="GO" id="GO:0050793">
    <property type="term" value="P:regulation of developmental process"/>
    <property type="evidence" value="ECO:0007669"/>
    <property type="project" value="UniProtKB-ARBA"/>
</dbReference>
<evidence type="ECO:0000256" key="19">
    <source>
        <dbReference type="ARBA" id="ARBA00047986"/>
    </source>
</evidence>
<evidence type="ECO:0000256" key="20">
    <source>
        <dbReference type="ARBA" id="ARBA00048832"/>
    </source>
</evidence>
<dbReference type="InterPro" id="IPR029023">
    <property type="entry name" value="Tensin_phosphatase"/>
</dbReference>
<keyword evidence="7" id="KW-0963">Cytoplasm</keyword>
<dbReference type="AlphaFoldDB" id="A0A8I6RK98"/>
<dbReference type="InterPro" id="IPR003595">
    <property type="entry name" value="Tyr_Pase_cat"/>
</dbReference>
<dbReference type="SUPFAM" id="SSF52799">
    <property type="entry name" value="(Phosphotyrosine protein) phosphatases II"/>
    <property type="match status" value="1"/>
</dbReference>
<evidence type="ECO:0000313" key="26">
    <source>
        <dbReference type="EnsemblMetazoa" id="XP_014246712.1"/>
    </source>
</evidence>
<evidence type="ECO:0000256" key="7">
    <source>
        <dbReference type="ARBA" id="ARBA00022490"/>
    </source>
</evidence>
<dbReference type="PROSITE" id="PS00383">
    <property type="entry name" value="TYR_PHOSPHATASE_1"/>
    <property type="match status" value="1"/>
</dbReference>
<feature type="region of interest" description="Disordered" evidence="22">
    <location>
        <begin position="464"/>
        <end position="492"/>
    </location>
</feature>
<dbReference type="Pfam" id="PF22785">
    <property type="entry name" value="Tc-R-P"/>
    <property type="match status" value="1"/>
</dbReference>
<evidence type="ECO:0000256" key="14">
    <source>
        <dbReference type="ARBA" id="ARBA00034338"/>
    </source>
</evidence>
<evidence type="ECO:0000259" key="24">
    <source>
        <dbReference type="PROSITE" id="PS51181"/>
    </source>
</evidence>
<dbReference type="InterPro" id="IPR029021">
    <property type="entry name" value="Prot-tyrosine_phosphatase-like"/>
</dbReference>
<dbReference type="GO" id="GO:0004722">
    <property type="term" value="F:protein serine/threonine phosphatase activity"/>
    <property type="evidence" value="ECO:0007669"/>
    <property type="project" value="UniProtKB-EC"/>
</dbReference>
<comment type="catalytic activity">
    <reaction evidence="12">
        <text>1,2-dihexadecanoyl-sn-glycero-3-phospho-(1D-myo-inositol-3,4,5-trisphosphate) + H2O = 1,2-dihexadecanoyl-sn-glycero-3-phospho-(1D-myo-inositol-4,5-bisphosphate) + phosphate</text>
        <dbReference type="Rhea" id="RHEA:43560"/>
        <dbReference type="ChEBI" id="CHEBI:15377"/>
        <dbReference type="ChEBI" id="CHEBI:43474"/>
        <dbReference type="ChEBI" id="CHEBI:83420"/>
        <dbReference type="ChEBI" id="CHEBI:83423"/>
    </reaction>
    <physiologicalReaction direction="left-to-right" evidence="12">
        <dbReference type="Rhea" id="RHEA:43561"/>
    </physiologicalReaction>
</comment>
<dbReference type="GO" id="GO:0046856">
    <property type="term" value="P:phosphatidylinositol dephosphorylation"/>
    <property type="evidence" value="ECO:0007669"/>
    <property type="project" value="TreeGrafter"/>
</dbReference>
<dbReference type="EnsemblMetazoa" id="XM_014391226.2">
    <property type="protein sequence ID" value="XP_014246712.1"/>
    <property type="gene ID" value="LOC106665060"/>
</dbReference>
<dbReference type="EC" id="3.1.3.16" evidence="6"/>
<dbReference type="SMART" id="SM00404">
    <property type="entry name" value="PTPc_motif"/>
    <property type="match status" value="1"/>
</dbReference>
<feature type="compositionally biased region" description="Acidic residues" evidence="22">
    <location>
        <begin position="483"/>
        <end position="492"/>
    </location>
</feature>
<feature type="domain" description="Phosphatase tensin-type" evidence="24">
    <location>
        <begin position="84"/>
        <end position="255"/>
    </location>
</feature>
<dbReference type="GO" id="GO:0008285">
    <property type="term" value="P:negative regulation of cell population proliferation"/>
    <property type="evidence" value="ECO:0007669"/>
    <property type="project" value="TreeGrafter"/>
</dbReference>
<evidence type="ECO:0000256" key="5">
    <source>
        <dbReference type="ARBA" id="ARBA00013064"/>
    </source>
</evidence>
<reference evidence="26" key="1">
    <citation type="submission" date="2022-01" db="UniProtKB">
        <authorList>
            <consortium name="EnsemblMetazoa"/>
        </authorList>
    </citation>
    <scope>IDENTIFICATION</scope>
</reference>
<evidence type="ECO:0000256" key="4">
    <source>
        <dbReference type="ARBA" id="ARBA00013015"/>
    </source>
</evidence>
<evidence type="ECO:0000256" key="9">
    <source>
        <dbReference type="ARBA" id="ARBA00022912"/>
    </source>
</evidence>
<dbReference type="InterPro" id="IPR051281">
    <property type="entry name" value="Dual-spec_lipid-protein_phosph"/>
</dbReference>
<dbReference type="PANTHER" id="PTHR12305:SF81">
    <property type="entry name" value="PHOSPHATIDYLINOSITOL 3,4,5-TRISPHOSPHATE 3-PHOSPHATASE AND DUAL-SPECIFICITY PROTEIN PHOSPHATASE PTEN"/>
    <property type="match status" value="1"/>
</dbReference>
<keyword evidence="8" id="KW-0378">Hydrolase</keyword>
<keyword evidence="27" id="KW-1185">Reference proteome</keyword>
<dbReference type="GO" id="GO:0005886">
    <property type="term" value="C:plasma membrane"/>
    <property type="evidence" value="ECO:0007669"/>
    <property type="project" value="TreeGrafter"/>
</dbReference>
<dbReference type="CTD" id="5728"/>
<dbReference type="GeneID" id="106665060"/>
<comment type="catalytic activity">
    <reaction evidence="15">
        <text>1D-myo-inositol 1,3,4,5-tetrakisphosphate + H2O = 1D-myo-inositol 1,4,5-trisphosphate + phosphate</text>
        <dbReference type="Rhea" id="RHEA:77155"/>
        <dbReference type="ChEBI" id="CHEBI:15377"/>
        <dbReference type="ChEBI" id="CHEBI:43474"/>
        <dbReference type="ChEBI" id="CHEBI:57895"/>
        <dbReference type="ChEBI" id="CHEBI:203600"/>
    </reaction>
    <physiologicalReaction direction="left-to-right" evidence="15">
        <dbReference type="Rhea" id="RHEA:77156"/>
    </physiologicalReaction>
</comment>
<evidence type="ECO:0000313" key="27">
    <source>
        <dbReference type="Proteomes" id="UP000494040"/>
    </source>
</evidence>
<dbReference type="CDD" id="cd14509">
    <property type="entry name" value="PTP_PTEN"/>
    <property type="match status" value="1"/>
</dbReference>
<evidence type="ECO:0000256" key="12">
    <source>
        <dbReference type="ARBA" id="ARBA00034256"/>
    </source>
</evidence>
<keyword evidence="11" id="KW-0966">Cell projection</keyword>
<organism evidence="26 27">
    <name type="scientific">Cimex lectularius</name>
    <name type="common">Bed bug</name>
    <name type="synonym">Acanthia lectularia</name>
    <dbReference type="NCBI Taxonomy" id="79782"/>
    <lineage>
        <taxon>Eukaryota</taxon>
        <taxon>Metazoa</taxon>
        <taxon>Ecdysozoa</taxon>
        <taxon>Arthropoda</taxon>
        <taxon>Hexapoda</taxon>
        <taxon>Insecta</taxon>
        <taxon>Pterygota</taxon>
        <taxon>Neoptera</taxon>
        <taxon>Paraneoptera</taxon>
        <taxon>Hemiptera</taxon>
        <taxon>Heteroptera</taxon>
        <taxon>Panheteroptera</taxon>
        <taxon>Cimicomorpha</taxon>
        <taxon>Cimicidae</taxon>
        <taxon>Cimex</taxon>
    </lineage>
</organism>
<proteinExistence type="inferred from homology"/>
<evidence type="ECO:0000256" key="11">
    <source>
        <dbReference type="ARBA" id="ARBA00023273"/>
    </source>
</evidence>
<comment type="similarity">
    <text evidence="3">Belongs to the PTEN phosphatase protein family.</text>
</comment>
<accession>A0A8I6RK98</accession>
<evidence type="ECO:0000256" key="6">
    <source>
        <dbReference type="ARBA" id="ARBA00013081"/>
    </source>
</evidence>
<dbReference type="SUPFAM" id="SSF49562">
    <property type="entry name" value="C2 domain (Calcium/lipid-binding domain, CaLB)"/>
    <property type="match status" value="1"/>
</dbReference>
<dbReference type="Gene3D" id="3.90.190.10">
    <property type="entry name" value="Protein tyrosine phosphatase superfamily"/>
    <property type="match status" value="1"/>
</dbReference>
<evidence type="ECO:0000256" key="3">
    <source>
        <dbReference type="ARBA" id="ARBA00007881"/>
    </source>
</evidence>
<dbReference type="InterPro" id="IPR014020">
    <property type="entry name" value="Tensin_C2-dom"/>
</dbReference>
<dbReference type="PROSITE" id="PS51182">
    <property type="entry name" value="C2_TENSIN"/>
    <property type="match status" value="1"/>
</dbReference>
<dbReference type="PROSITE" id="PS51181">
    <property type="entry name" value="PPASE_TENSIN"/>
    <property type="match status" value="1"/>
</dbReference>
<dbReference type="GO" id="GO:0005634">
    <property type="term" value="C:nucleus"/>
    <property type="evidence" value="ECO:0007669"/>
    <property type="project" value="TreeGrafter"/>
</dbReference>
<dbReference type="Proteomes" id="UP000494040">
    <property type="component" value="Unassembled WGS sequence"/>
</dbReference>